<evidence type="ECO:0000256" key="1">
    <source>
        <dbReference type="ARBA" id="ARBA00022441"/>
    </source>
</evidence>
<evidence type="ECO:0000313" key="5">
    <source>
        <dbReference type="Proteomes" id="UP000789901"/>
    </source>
</evidence>
<dbReference type="SUPFAM" id="SSF117281">
    <property type="entry name" value="Kelch motif"/>
    <property type="match status" value="1"/>
</dbReference>
<feature type="chain" id="PRO_5046728367" evidence="3">
    <location>
        <begin position="25"/>
        <end position="390"/>
    </location>
</feature>
<dbReference type="EMBL" id="CAJVQB010006234">
    <property type="protein sequence ID" value="CAG8680094.1"/>
    <property type="molecule type" value="Genomic_DNA"/>
</dbReference>
<protein>
    <submittedName>
        <fullName evidence="4">22443_t:CDS:1</fullName>
    </submittedName>
</protein>
<keyword evidence="2" id="KW-0677">Repeat</keyword>
<proteinExistence type="predicted"/>
<name>A0ABN7UV33_GIGMA</name>
<dbReference type="PANTHER" id="PTHR46093:SF18">
    <property type="entry name" value="FIBRONECTIN TYPE-III DOMAIN-CONTAINING PROTEIN"/>
    <property type="match status" value="1"/>
</dbReference>
<dbReference type="Proteomes" id="UP000789901">
    <property type="component" value="Unassembled WGS sequence"/>
</dbReference>
<dbReference type="PANTHER" id="PTHR46093">
    <property type="entry name" value="ACYL-COA-BINDING DOMAIN-CONTAINING PROTEIN 5"/>
    <property type="match status" value="1"/>
</dbReference>
<keyword evidence="5" id="KW-1185">Reference proteome</keyword>
<keyword evidence="1" id="KW-0880">Kelch repeat</keyword>
<dbReference type="Gene3D" id="2.120.10.80">
    <property type="entry name" value="Kelch-type beta propeller"/>
    <property type="match status" value="2"/>
</dbReference>
<evidence type="ECO:0000256" key="3">
    <source>
        <dbReference type="SAM" id="SignalP"/>
    </source>
</evidence>
<reference evidence="4 5" key="1">
    <citation type="submission" date="2021-06" db="EMBL/GenBank/DDBJ databases">
        <authorList>
            <person name="Kallberg Y."/>
            <person name="Tangrot J."/>
            <person name="Rosling A."/>
        </authorList>
    </citation>
    <scope>NUCLEOTIDE SEQUENCE [LARGE SCALE GENOMIC DNA]</scope>
    <source>
        <strain evidence="4 5">120-4 pot B 10/14</strain>
    </source>
</reference>
<feature type="signal peptide" evidence="3">
    <location>
        <begin position="1"/>
        <end position="24"/>
    </location>
</feature>
<sequence length="390" mass="43373">MYYIANYIKPFFLVLNILVVLINANYPQQLCGHTATLINNRIYFVGGGDCPETYPQTSEYFFYLDVSSQFEIYNLLNKMNDLSNYSGLPNLIQAGAVSTGPNKNSILIFGGLMANNMLSGSLYIFDTLNYSRWKPLLINGTTPPGRRNIVPITNSIGNIYIYSGFSGNNGTNTTLEYYNYLDILDTTNGWNWNKGSITNFPTKRDAYTAILIPGDIIVYLGGYCPDCNLTTISLYDTKSNTWEQMNPTGNTPAPRGHATSVTCLDGTGIIVYGGCQITATYQFIRSSPDMLILNISQKPYKWIIPKISGGEHIPPSSLCFHTSTVVGNYMIVAYGFSPSNNQPNSEIFLLDISNNSEFKWVLNFYPGTNNTSISPIPTPIPTPNNNWFII</sequence>
<gene>
    <name evidence="4" type="ORF">GMARGA_LOCUS10906</name>
</gene>
<feature type="non-terminal residue" evidence="4">
    <location>
        <position position="390"/>
    </location>
</feature>
<evidence type="ECO:0000256" key="2">
    <source>
        <dbReference type="ARBA" id="ARBA00022737"/>
    </source>
</evidence>
<dbReference type="InterPro" id="IPR015915">
    <property type="entry name" value="Kelch-typ_b-propeller"/>
</dbReference>
<comment type="caution">
    <text evidence="4">The sequence shown here is derived from an EMBL/GenBank/DDBJ whole genome shotgun (WGS) entry which is preliminary data.</text>
</comment>
<dbReference type="Pfam" id="PF24681">
    <property type="entry name" value="Kelch_KLHDC2_KLHL20_DRC7"/>
    <property type="match status" value="1"/>
</dbReference>
<accession>A0ABN7UV33</accession>
<evidence type="ECO:0000313" key="4">
    <source>
        <dbReference type="EMBL" id="CAG8680094.1"/>
    </source>
</evidence>
<organism evidence="4 5">
    <name type="scientific">Gigaspora margarita</name>
    <dbReference type="NCBI Taxonomy" id="4874"/>
    <lineage>
        <taxon>Eukaryota</taxon>
        <taxon>Fungi</taxon>
        <taxon>Fungi incertae sedis</taxon>
        <taxon>Mucoromycota</taxon>
        <taxon>Glomeromycotina</taxon>
        <taxon>Glomeromycetes</taxon>
        <taxon>Diversisporales</taxon>
        <taxon>Gigasporaceae</taxon>
        <taxon>Gigaspora</taxon>
    </lineage>
</organism>
<keyword evidence="3" id="KW-0732">Signal</keyword>